<evidence type="ECO:0000256" key="3">
    <source>
        <dbReference type="ARBA" id="ARBA00022679"/>
    </source>
</evidence>
<keyword evidence="3" id="KW-0808">Transferase</keyword>
<dbReference type="Gene3D" id="3.40.50.300">
    <property type="entry name" value="P-loop containing nucleotide triphosphate hydrolases"/>
    <property type="match status" value="1"/>
</dbReference>
<dbReference type="PANTHER" id="PTHR12595">
    <property type="entry name" value="POS9-ACTIVATING FACTOR FAP7-RELATED"/>
    <property type="match status" value="1"/>
</dbReference>
<dbReference type="PANTHER" id="PTHR12595:SF0">
    <property type="entry name" value="ADENYLATE KINASE ISOENZYME 6"/>
    <property type="match status" value="1"/>
</dbReference>
<evidence type="ECO:0000256" key="6">
    <source>
        <dbReference type="ARBA" id="ARBA00022840"/>
    </source>
</evidence>
<keyword evidence="5" id="KW-0418">Kinase</keyword>
<organism evidence="7">
    <name type="scientific">marine metagenome</name>
    <dbReference type="NCBI Taxonomy" id="408172"/>
    <lineage>
        <taxon>unclassified sequences</taxon>
        <taxon>metagenomes</taxon>
        <taxon>ecological metagenomes</taxon>
    </lineage>
</organism>
<evidence type="ECO:0000256" key="1">
    <source>
        <dbReference type="ARBA" id="ARBA00022517"/>
    </source>
</evidence>
<keyword evidence="2" id="KW-0698">rRNA processing</keyword>
<dbReference type="GO" id="GO:0006364">
    <property type="term" value="P:rRNA processing"/>
    <property type="evidence" value="ECO:0007669"/>
    <property type="project" value="UniProtKB-KW"/>
</dbReference>
<gene>
    <name evidence="7" type="ORF">METZ01_LOCUS146925</name>
</gene>
<evidence type="ECO:0008006" key="8">
    <source>
        <dbReference type="Google" id="ProtNLM"/>
    </source>
</evidence>
<dbReference type="GO" id="GO:0005524">
    <property type="term" value="F:ATP binding"/>
    <property type="evidence" value="ECO:0007669"/>
    <property type="project" value="UniProtKB-KW"/>
</dbReference>
<keyword evidence="1" id="KW-0690">Ribosome biogenesis</keyword>
<evidence type="ECO:0000313" key="7">
    <source>
        <dbReference type="EMBL" id="SVA94071.1"/>
    </source>
</evidence>
<proteinExistence type="predicted"/>
<accession>A0A381ZYM9</accession>
<keyword evidence="6" id="KW-0067">ATP-binding</keyword>
<dbReference type="GO" id="GO:0004017">
    <property type="term" value="F:AMP kinase activity"/>
    <property type="evidence" value="ECO:0007669"/>
    <property type="project" value="InterPro"/>
</dbReference>
<keyword evidence="4" id="KW-0547">Nucleotide-binding</keyword>
<evidence type="ECO:0000256" key="2">
    <source>
        <dbReference type="ARBA" id="ARBA00022552"/>
    </source>
</evidence>
<dbReference type="EMBL" id="UINC01023096">
    <property type="protein sequence ID" value="SVA94071.1"/>
    <property type="molecule type" value="Genomic_DNA"/>
</dbReference>
<dbReference type="CDD" id="cd01983">
    <property type="entry name" value="SIMIBI"/>
    <property type="match status" value="1"/>
</dbReference>
<dbReference type="InterPro" id="IPR020618">
    <property type="entry name" value="Adenyl_kinase_AK6"/>
</dbReference>
<sequence>MFRRPRAVFMASLPAGGLVTGDFRLALTGTPGTGKSTVARNLSERGYTVVSVESLAREHECLGEVDPVDGARSIDLDMLHDSLASGWSSPPEHSLIIDGHLSHHLPSDAVAVLRCSPDVLEARLVSRGYSAEKTQANCEWELLGGAWNEREKGSAWNEFDTTDSDVASVVESLSHWISDGFKPASPGSVIDWVARMEE</sequence>
<dbReference type="InterPro" id="IPR027417">
    <property type="entry name" value="P-loop_NTPase"/>
</dbReference>
<name>A0A381ZYM9_9ZZZZ</name>
<evidence type="ECO:0000256" key="5">
    <source>
        <dbReference type="ARBA" id="ARBA00022777"/>
    </source>
</evidence>
<dbReference type="AlphaFoldDB" id="A0A381ZYM9"/>
<dbReference type="Pfam" id="PF13238">
    <property type="entry name" value="AAA_18"/>
    <property type="match status" value="1"/>
</dbReference>
<evidence type="ECO:0000256" key="4">
    <source>
        <dbReference type="ARBA" id="ARBA00022741"/>
    </source>
</evidence>
<dbReference type="SUPFAM" id="SSF52540">
    <property type="entry name" value="P-loop containing nucleoside triphosphate hydrolases"/>
    <property type="match status" value="1"/>
</dbReference>
<dbReference type="GO" id="GO:0016887">
    <property type="term" value="F:ATP hydrolysis activity"/>
    <property type="evidence" value="ECO:0007669"/>
    <property type="project" value="InterPro"/>
</dbReference>
<protein>
    <recommendedName>
        <fullName evidence="8">Adenylate kinase</fullName>
    </recommendedName>
</protein>
<reference evidence="7" key="1">
    <citation type="submission" date="2018-05" db="EMBL/GenBank/DDBJ databases">
        <authorList>
            <person name="Lanie J.A."/>
            <person name="Ng W.-L."/>
            <person name="Kazmierczak K.M."/>
            <person name="Andrzejewski T.M."/>
            <person name="Davidsen T.M."/>
            <person name="Wayne K.J."/>
            <person name="Tettelin H."/>
            <person name="Glass J.I."/>
            <person name="Rusch D."/>
            <person name="Podicherti R."/>
            <person name="Tsui H.-C.T."/>
            <person name="Winkler M.E."/>
        </authorList>
    </citation>
    <scope>NUCLEOTIDE SEQUENCE</scope>
</reference>